<dbReference type="PANTHER" id="PTHR21838">
    <property type="entry name" value="COILED-COIL DOMAIN-CONTAINING PROTEIN 137"/>
    <property type="match status" value="1"/>
</dbReference>
<proteinExistence type="predicted"/>
<dbReference type="OrthoDB" id="5876637at2759"/>
<accession>A0A8S1F0D5</accession>
<evidence type="ECO:0000313" key="2">
    <source>
        <dbReference type="EMBL" id="CAB3405850.1"/>
    </source>
</evidence>
<comment type="caution">
    <text evidence="2">The sequence shown here is derived from an EMBL/GenBank/DDBJ whole genome shotgun (WGS) entry which is preliminary data.</text>
</comment>
<feature type="region of interest" description="Disordered" evidence="1">
    <location>
        <begin position="119"/>
        <end position="239"/>
    </location>
</feature>
<sequence>MKYRRIPKKNRKKLKSVDPFNTKAAALKAVEKTAKNDAPTKSLDEQPLTKAQKKLMAPGLIVDKKEAKKKKKEKNSVLREAEKLGLKKGRFETVERFVRRVEGIMYNRIHENIAIAKQGLAGRKQEEIDADYAKIDEKEKRKKEQEKREIQNKIKEAKKRREQEAEKKEEMLKSKEQRKLAKRQIGEHQEEEEEKSDIDDEEEHEDDDAPVPKKSKNDKEKTEKLSKKNRRKEFLKNRKVDEKIRKADDAILNAKEIVAFGERYDAPPVFGGDLKKKFEPLMAKAGQKTLLLHSLLKKGDEKTKYLDNSTSTIHEERQRVIEAYRKMKKKN</sequence>
<organism evidence="2 3">
    <name type="scientific">Caenorhabditis bovis</name>
    <dbReference type="NCBI Taxonomy" id="2654633"/>
    <lineage>
        <taxon>Eukaryota</taxon>
        <taxon>Metazoa</taxon>
        <taxon>Ecdysozoa</taxon>
        <taxon>Nematoda</taxon>
        <taxon>Chromadorea</taxon>
        <taxon>Rhabditida</taxon>
        <taxon>Rhabditina</taxon>
        <taxon>Rhabditomorpha</taxon>
        <taxon>Rhabditoidea</taxon>
        <taxon>Rhabditidae</taxon>
        <taxon>Peloderinae</taxon>
        <taxon>Caenorhabditis</taxon>
    </lineage>
</organism>
<keyword evidence="3" id="KW-1185">Reference proteome</keyword>
<evidence type="ECO:0000313" key="3">
    <source>
        <dbReference type="Proteomes" id="UP000494206"/>
    </source>
</evidence>
<evidence type="ECO:0000256" key="1">
    <source>
        <dbReference type="SAM" id="MobiDB-lite"/>
    </source>
</evidence>
<dbReference type="InterPro" id="IPR026680">
    <property type="entry name" value="CCDC137"/>
</dbReference>
<dbReference type="AlphaFoldDB" id="A0A8S1F0D5"/>
<gene>
    <name evidence="2" type="ORF">CBOVIS_LOCUS7996</name>
</gene>
<dbReference type="Proteomes" id="UP000494206">
    <property type="component" value="Unassembled WGS sequence"/>
</dbReference>
<feature type="compositionally biased region" description="Basic and acidic residues" evidence="1">
    <location>
        <begin position="123"/>
        <end position="188"/>
    </location>
</feature>
<name>A0A8S1F0D5_9PELO</name>
<reference evidence="2 3" key="1">
    <citation type="submission" date="2020-04" db="EMBL/GenBank/DDBJ databases">
        <authorList>
            <person name="Laetsch R D."/>
            <person name="Stevens L."/>
            <person name="Kumar S."/>
            <person name="Blaxter L. M."/>
        </authorList>
    </citation>
    <scope>NUCLEOTIDE SEQUENCE [LARGE SCALE GENOMIC DNA]</scope>
</reference>
<dbReference type="EMBL" id="CADEPM010000005">
    <property type="protein sequence ID" value="CAB3405850.1"/>
    <property type="molecule type" value="Genomic_DNA"/>
</dbReference>
<dbReference type="GO" id="GO:0005634">
    <property type="term" value="C:nucleus"/>
    <property type="evidence" value="ECO:0007669"/>
    <property type="project" value="TreeGrafter"/>
</dbReference>
<feature type="compositionally biased region" description="Basic and acidic residues" evidence="1">
    <location>
        <begin position="215"/>
        <end position="239"/>
    </location>
</feature>
<dbReference type="PANTHER" id="PTHR21838:SF2">
    <property type="entry name" value="COILED-COIL DOMAIN-CONTAINING PROTEIN 137"/>
    <property type="match status" value="1"/>
</dbReference>
<feature type="compositionally biased region" description="Acidic residues" evidence="1">
    <location>
        <begin position="189"/>
        <end position="209"/>
    </location>
</feature>
<protein>
    <submittedName>
        <fullName evidence="2">Uncharacterized protein</fullName>
    </submittedName>
</protein>